<sequence>MPTFDQLVARVKAELQGFALDQASVSELAAPMGPADTSFMCDGSTVANLSRGMVEIDDELILVKAFDSTSGVVSVMGLGNGRGYQNTTPAAHAVNALVTSSPAFPRARVKDELNNALKALYPSLVVLEAVDFPFNAAQVEYPLPEAATDVWYVTGRWVGPERVSAPMPNWRYNPKALPADFPTGKSIQLFDGVTPGQNVRVVYVRPPVALVAGDDDFTVSGYPERLADLIVWDACKRLLPSMLSARLQQQAVEATERAALVSSRDIATAVQLYGSLYAEGLAQERALQFTEVPNYQTFQGS</sequence>
<dbReference type="AlphaFoldDB" id="A0A345HWR8"/>
<dbReference type="KEGG" id="spad:DVK44_29520"/>
<protein>
    <submittedName>
        <fullName evidence="1">Uncharacterized protein</fullName>
    </submittedName>
</protein>
<evidence type="ECO:0000313" key="2">
    <source>
        <dbReference type="Proteomes" id="UP000253868"/>
    </source>
</evidence>
<dbReference type="EMBL" id="CP031194">
    <property type="protein sequence ID" value="AXG81142.1"/>
    <property type="molecule type" value="Genomic_DNA"/>
</dbReference>
<keyword evidence="2" id="KW-1185">Reference proteome</keyword>
<dbReference type="InterPro" id="IPR056209">
    <property type="entry name" value="SU10_adaptor"/>
</dbReference>
<evidence type="ECO:0000313" key="1">
    <source>
        <dbReference type="EMBL" id="AXG81142.1"/>
    </source>
</evidence>
<dbReference type="OrthoDB" id="4137810at2"/>
<accession>A0A345HWR8</accession>
<name>A0A345HWR8_9ACTN</name>
<organism evidence="1 2">
    <name type="scientific">Streptomyces paludis</name>
    <dbReference type="NCBI Taxonomy" id="2282738"/>
    <lineage>
        <taxon>Bacteria</taxon>
        <taxon>Bacillati</taxon>
        <taxon>Actinomycetota</taxon>
        <taxon>Actinomycetes</taxon>
        <taxon>Kitasatosporales</taxon>
        <taxon>Streptomycetaceae</taxon>
        <taxon>Streptomyces</taxon>
    </lineage>
</organism>
<dbReference type="RefSeq" id="WP_114663683.1">
    <property type="nucleotide sequence ID" value="NZ_CP031194.1"/>
</dbReference>
<proteinExistence type="predicted"/>
<reference evidence="2" key="1">
    <citation type="submission" date="2018-07" db="EMBL/GenBank/DDBJ databases">
        <authorList>
            <person name="Zhao J."/>
        </authorList>
    </citation>
    <scope>NUCLEOTIDE SEQUENCE [LARGE SCALE GENOMIC DNA]</scope>
    <source>
        <strain evidence="2">GSSD-12</strain>
    </source>
</reference>
<dbReference type="Proteomes" id="UP000253868">
    <property type="component" value="Chromosome"/>
</dbReference>
<dbReference type="Pfam" id="PF24175">
    <property type="entry name" value="SU10_adaptor"/>
    <property type="match status" value="1"/>
</dbReference>
<gene>
    <name evidence="1" type="ORF">DVK44_29520</name>
</gene>